<name>A0A1L1PIE8_HYDIT</name>
<dbReference type="AlphaFoldDB" id="A0A1L1PIE8"/>
<protein>
    <submittedName>
        <fullName evidence="2">Proteinase inhibitor I78</fullName>
    </submittedName>
</protein>
<organism evidence="2 3">
    <name type="scientific">Hydrogenophaga intermedia</name>
    <dbReference type="NCBI Taxonomy" id="65786"/>
    <lineage>
        <taxon>Bacteria</taxon>
        <taxon>Pseudomonadati</taxon>
        <taxon>Pseudomonadota</taxon>
        <taxon>Betaproteobacteria</taxon>
        <taxon>Burkholderiales</taxon>
        <taxon>Comamonadaceae</taxon>
        <taxon>Hydrogenophaga</taxon>
    </lineage>
</organism>
<proteinExistence type="predicted"/>
<gene>
    <name evidence="2" type="ORF">BN948_02168</name>
</gene>
<reference evidence="3" key="1">
    <citation type="submission" date="2014-02" db="EMBL/GenBank/DDBJ databases">
        <authorList>
            <person name="Gan H."/>
        </authorList>
    </citation>
    <scope>NUCLEOTIDE SEQUENCE [LARGE SCALE GENOMIC DNA]</scope>
    <source>
        <strain evidence="3">S1</strain>
    </source>
</reference>
<evidence type="ECO:0000313" key="2">
    <source>
        <dbReference type="EMBL" id="CDN87743.1"/>
    </source>
</evidence>
<sequence length="99" mass="10051" precursor="true">MKMKSLAIGAAVLATLGLAACQSPTPPTSAGPAGACRPDAAQALVGKAAVSDAEARRLTGATLVRQIQPGQAVTMDYRQERVTIETDTKTGKIVRAACG</sequence>
<evidence type="ECO:0000256" key="1">
    <source>
        <dbReference type="SAM" id="SignalP"/>
    </source>
</evidence>
<accession>A0A1L1PIE8</accession>
<dbReference type="PROSITE" id="PS51257">
    <property type="entry name" value="PROKAR_LIPOPROTEIN"/>
    <property type="match status" value="1"/>
</dbReference>
<feature type="signal peptide" evidence="1">
    <location>
        <begin position="1"/>
        <end position="19"/>
    </location>
</feature>
<dbReference type="RefSeq" id="WP_009518926.1">
    <property type="nucleotide sequence ID" value="NZ_CCAE010000014.1"/>
</dbReference>
<keyword evidence="1" id="KW-0732">Signal</keyword>
<dbReference type="Gene3D" id="3.30.10.10">
    <property type="entry name" value="Trypsin Inhibitor V, subunit A"/>
    <property type="match status" value="1"/>
</dbReference>
<dbReference type="EMBL" id="CCAE010000014">
    <property type="protein sequence ID" value="CDN87743.1"/>
    <property type="molecule type" value="Genomic_DNA"/>
</dbReference>
<dbReference type="Proteomes" id="UP000028878">
    <property type="component" value="Unassembled WGS sequence"/>
</dbReference>
<evidence type="ECO:0000313" key="3">
    <source>
        <dbReference type="Proteomes" id="UP000028878"/>
    </source>
</evidence>
<dbReference type="InterPro" id="IPR021719">
    <property type="entry name" value="Prot_inh_I78"/>
</dbReference>
<dbReference type="Pfam" id="PF11720">
    <property type="entry name" value="Inhibitor_I78"/>
    <property type="match status" value="1"/>
</dbReference>
<reference evidence="3" key="2">
    <citation type="submission" date="2014-11" db="EMBL/GenBank/DDBJ databases">
        <title>Draft genome sequence of Hydrogenophaga intermedia S1.</title>
        <authorList>
            <person name="Gan H.M."/>
            <person name="Chew T.H."/>
            <person name="Stolz A."/>
        </authorList>
    </citation>
    <scope>NUCLEOTIDE SEQUENCE [LARGE SCALE GENOMIC DNA]</scope>
    <source>
        <strain evidence="3">S1</strain>
    </source>
</reference>
<feature type="chain" id="PRO_5009681432" evidence="1">
    <location>
        <begin position="20"/>
        <end position="99"/>
    </location>
</feature>
<keyword evidence="3" id="KW-1185">Reference proteome</keyword>